<dbReference type="GO" id="GO:0052381">
    <property type="term" value="F:tRNA dimethylallyltransferase activity"/>
    <property type="evidence" value="ECO:0007669"/>
    <property type="project" value="UniProtKB-UniRule"/>
</dbReference>
<dbReference type="PANTHER" id="PTHR11088:SF60">
    <property type="entry name" value="TRNA DIMETHYLALLYLTRANSFERASE"/>
    <property type="match status" value="1"/>
</dbReference>
<dbReference type="Gene3D" id="1.10.20.140">
    <property type="match status" value="1"/>
</dbReference>
<evidence type="ECO:0000256" key="13">
    <source>
        <dbReference type="RuleBase" id="RU003785"/>
    </source>
</evidence>
<organism evidence="14 15">
    <name type="scientific">Rothia koreensis</name>
    <dbReference type="NCBI Taxonomy" id="592378"/>
    <lineage>
        <taxon>Bacteria</taxon>
        <taxon>Bacillati</taxon>
        <taxon>Actinomycetota</taxon>
        <taxon>Actinomycetes</taxon>
        <taxon>Micrococcales</taxon>
        <taxon>Micrococcaceae</taxon>
        <taxon>Rothia</taxon>
    </lineage>
</organism>
<evidence type="ECO:0000256" key="1">
    <source>
        <dbReference type="ARBA" id="ARBA00001946"/>
    </source>
</evidence>
<comment type="cofactor">
    <cofactor evidence="1 10">
        <name>Mg(2+)</name>
        <dbReference type="ChEBI" id="CHEBI:18420"/>
    </cofactor>
</comment>
<dbReference type="OrthoDB" id="9776390at2"/>
<evidence type="ECO:0000256" key="2">
    <source>
        <dbReference type="ARBA" id="ARBA00003213"/>
    </source>
</evidence>
<comment type="catalytic activity">
    <reaction evidence="9 10 11">
        <text>adenosine(37) in tRNA + dimethylallyl diphosphate = N(6)-dimethylallyladenosine(37) in tRNA + diphosphate</text>
        <dbReference type="Rhea" id="RHEA:26482"/>
        <dbReference type="Rhea" id="RHEA-COMP:10162"/>
        <dbReference type="Rhea" id="RHEA-COMP:10375"/>
        <dbReference type="ChEBI" id="CHEBI:33019"/>
        <dbReference type="ChEBI" id="CHEBI:57623"/>
        <dbReference type="ChEBI" id="CHEBI:74411"/>
        <dbReference type="ChEBI" id="CHEBI:74415"/>
        <dbReference type="EC" id="2.5.1.75"/>
    </reaction>
</comment>
<dbReference type="NCBIfam" id="TIGR00174">
    <property type="entry name" value="miaA"/>
    <property type="match status" value="1"/>
</dbReference>
<evidence type="ECO:0000313" key="15">
    <source>
        <dbReference type="Proteomes" id="UP000462152"/>
    </source>
</evidence>
<keyword evidence="6 10" id="KW-0547">Nucleotide-binding</keyword>
<gene>
    <name evidence="10 14" type="primary">miaA</name>
    <name evidence="14" type="ORF">GMA10_07685</name>
</gene>
<dbReference type="GO" id="GO:0005524">
    <property type="term" value="F:ATP binding"/>
    <property type="evidence" value="ECO:0007669"/>
    <property type="project" value="UniProtKB-UniRule"/>
</dbReference>
<comment type="similarity">
    <text evidence="3 10 13">Belongs to the IPP transferase family.</text>
</comment>
<evidence type="ECO:0000256" key="8">
    <source>
        <dbReference type="ARBA" id="ARBA00022842"/>
    </source>
</evidence>
<dbReference type="EC" id="2.5.1.75" evidence="10"/>
<keyword evidence="15" id="KW-1185">Reference proteome</keyword>
<evidence type="ECO:0000256" key="7">
    <source>
        <dbReference type="ARBA" id="ARBA00022840"/>
    </source>
</evidence>
<comment type="function">
    <text evidence="2 10 12">Catalyzes the transfer of a dimethylallyl group onto the adenine at position 37 in tRNAs that read codons beginning with uridine, leading to the formation of N6-(dimethylallyl)adenosine (i(6)A).</text>
</comment>
<keyword evidence="4 10" id="KW-0808">Transferase</keyword>
<evidence type="ECO:0000256" key="11">
    <source>
        <dbReference type="RuleBase" id="RU003783"/>
    </source>
</evidence>
<evidence type="ECO:0000256" key="4">
    <source>
        <dbReference type="ARBA" id="ARBA00022679"/>
    </source>
</evidence>
<evidence type="ECO:0000313" key="14">
    <source>
        <dbReference type="EMBL" id="MUN55090.1"/>
    </source>
</evidence>
<proteinExistence type="inferred from homology"/>
<dbReference type="GO" id="GO:0006400">
    <property type="term" value="P:tRNA modification"/>
    <property type="evidence" value="ECO:0007669"/>
    <property type="project" value="TreeGrafter"/>
</dbReference>
<dbReference type="EMBL" id="WOGT01000003">
    <property type="protein sequence ID" value="MUN55090.1"/>
    <property type="molecule type" value="Genomic_DNA"/>
</dbReference>
<dbReference type="SUPFAM" id="SSF52540">
    <property type="entry name" value="P-loop containing nucleoside triphosphate hydrolases"/>
    <property type="match status" value="2"/>
</dbReference>
<comment type="subunit">
    <text evidence="10">Monomer.</text>
</comment>
<feature type="region of interest" description="Interaction with substrate tRNA" evidence="10">
    <location>
        <begin position="36"/>
        <end position="39"/>
    </location>
</feature>
<dbReference type="InterPro" id="IPR027417">
    <property type="entry name" value="P-loop_NTPase"/>
</dbReference>
<feature type="binding site" evidence="10">
    <location>
        <begin position="13"/>
        <end position="18"/>
    </location>
    <ligand>
        <name>substrate</name>
    </ligand>
</feature>
<dbReference type="HAMAP" id="MF_00185">
    <property type="entry name" value="IPP_trans"/>
    <property type="match status" value="1"/>
</dbReference>
<keyword evidence="7 10" id="KW-0067">ATP-binding</keyword>
<reference evidence="14 15" key="1">
    <citation type="submission" date="2019-12" db="EMBL/GenBank/DDBJ databases">
        <authorList>
            <person name="Li J."/>
            <person name="Shi Y."/>
            <person name="Xu G."/>
            <person name="Xiao D."/>
            <person name="Ran X."/>
        </authorList>
    </citation>
    <scope>NUCLEOTIDE SEQUENCE [LARGE SCALE GENOMIC DNA]</scope>
    <source>
        <strain evidence="14 15">JCM 15915</strain>
    </source>
</reference>
<dbReference type="Gene3D" id="3.40.50.300">
    <property type="entry name" value="P-loop containing nucleotide triphosphate hydrolases"/>
    <property type="match status" value="1"/>
</dbReference>
<name>A0A7K1LJ04_9MICC</name>
<dbReference type="Pfam" id="PF01715">
    <property type="entry name" value="IPPT"/>
    <property type="match status" value="1"/>
</dbReference>
<protein>
    <recommendedName>
        <fullName evidence="10">tRNA dimethylallyltransferase</fullName>
        <ecNumber evidence="10">2.5.1.75</ecNumber>
    </recommendedName>
    <alternativeName>
        <fullName evidence="10">Dimethylallyl diphosphate:tRNA dimethylallyltransferase</fullName>
        <shortName evidence="10">DMAPP:tRNA dimethylallyltransferase</shortName>
        <shortName evidence="10">DMATase</shortName>
    </alternativeName>
    <alternativeName>
        <fullName evidence="10">Isopentenyl-diphosphate:tRNA isopentenyltransferase</fullName>
        <shortName evidence="10">IPP transferase</shortName>
        <shortName evidence="10">IPPT</shortName>
        <shortName evidence="10">IPTase</shortName>
    </alternativeName>
</protein>
<comment type="caution">
    <text evidence="10">Lacks conserved residue(s) required for the propagation of feature annotation.</text>
</comment>
<comment type="caution">
    <text evidence="14">The sequence shown here is derived from an EMBL/GenBank/DDBJ whole genome shotgun (WGS) entry which is preliminary data.</text>
</comment>
<dbReference type="PANTHER" id="PTHR11088">
    <property type="entry name" value="TRNA DIMETHYLALLYLTRANSFERASE"/>
    <property type="match status" value="1"/>
</dbReference>
<dbReference type="InterPro" id="IPR018022">
    <property type="entry name" value="IPT"/>
</dbReference>
<keyword evidence="8 10" id="KW-0460">Magnesium</keyword>
<sequence length="305" mass="33859">MPVLPVLAVVGPTGTGKSDLAVALAHALHGEVINADSMQFYRGMDIGTATLPVAERGGVPHHLLDTLDIREEASVADFQQRARQVIEEIRGRGRVPILVGGSGLYVRAALDVLDFPGTDPGVRERLEGELEARGRGPLLARLTEVDPESADRVKDDRRLVRALEVHEVTGRPFSSYMPRREYFQPALQVGLDGDRDVLHERLADRVRTMVRDGLIDEVRHLADHGLREGKTASRAVGYSQFLRVVEGTTSIETAIEETVVATRQLARRQSTWFRADPRIHWLDFSDPLDENVTRVVELFRRTAAG</sequence>
<feature type="site" description="Interaction with substrate tRNA" evidence="10">
    <location>
        <position position="102"/>
    </location>
</feature>
<evidence type="ECO:0000256" key="9">
    <source>
        <dbReference type="ARBA" id="ARBA00049563"/>
    </source>
</evidence>
<feature type="site" description="Interaction with substrate tRNA" evidence="10">
    <location>
        <position position="123"/>
    </location>
</feature>
<dbReference type="InterPro" id="IPR039657">
    <property type="entry name" value="Dimethylallyltransferase"/>
</dbReference>
<evidence type="ECO:0000256" key="3">
    <source>
        <dbReference type="ARBA" id="ARBA00005842"/>
    </source>
</evidence>
<keyword evidence="5 10" id="KW-0819">tRNA processing</keyword>
<accession>A0A7K1LJ04</accession>
<dbReference type="Proteomes" id="UP000462152">
    <property type="component" value="Unassembled WGS sequence"/>
</dbReference>
<evidence type="ECO:0000256" key="10">
    <source>
        <dbReference type="HAMAP-Rule" id="MF_00185"/>
    </source>
</evidence>
<dbReference type="AlphaFoldDB" id="A0A7K1LJ04"/>
<evidence type="ECO:0000256" key="6">
    <source>
        <dbReference type="ARBA" id="ARBA00022741"/>
    </source>
</evidence>
<feature type="binding site" evidence="10">
    <location>
        <begin position="11"/>
        <end position="18"/>
    </location>
    <ligand>
        <name>ATP</name>
        <dbReference type="ChEBI" id="CHEBI:30616"/>
    </ligand>
</feature>
<evidence type="ECO:0000256" key="5">
    <source>
        <dbReference type="ARBA" id="ARBA00022694"/>
    </source>
</evidence>
<evidence type="ECO:0000256" key="12">
    <source>
        <dbReference type="RuleBase" id="RU003784"/>
    </source>
</evidence>